<dbReference type="Gene3D" id="1.25.10.10">
    <property type="entry name" value="Leucine-rich Repeat Variant"/>
    <property type="match status" value="2"/>
</dbReference>
<evidence type="ECO:0000259" key="3">
    <source>
        <dbReference type="Pfam" id="PF25591"/>
    </source>
</evidence>
<gene>
    <name evidence="4" type="ordered locus">Cyan10605_2620</name>
</gene>
<dbReference type="InterPro" id="IPR011989">
    <property type="entry name" value="ARM-like"/>
</dbReference>
<organism evidence="4 5">
    <name type="scientific">Cyanobacterium aponinum (strain PCC 10605)</name>
    <dbReference type="NCBI Taxonomy" id="755178"/>
    <lineage>
        <taxon>Bacteria</taxon>
        <taxon>Bacillati</taxon>
        <taxon>Cyanobacteriota</taxon>
        <taxon>Cyanophyceae</taxon>
        <taxon>Oscillatoriophycideae</taxon>
        <taxon>Chroococcales</taxon>
        <taxon>Geminocystaceae</taxon>
        <taxon>Cyanobacterium</taxon>
    </lineage>
</organism>
<dbReference type="eggNOG" id="COG2304">
    <property type="taxonomic scope" value="Bacteria"/>
</dbReference>
<dbReference type="OrthoDB" id="500355at2"/>
<dbReference type="HOGENOM" id="CLU_570762_0_0_3"/>
<dbReference type="KEGG" id="can:Cyan10605_2620"/>
<evidence type="ECO:0000256" key="1">
    <source>
        <dbReference type="ARBA" id="ARBA00022549"/>
    </source>
</evidence>
<dbReference type="InterPro" id="IPR057893">
    <property type="entry name" value="LRV_2"/>
</dbReference>
<dbReference type="GO" id="GO:0030089">
    <property type="term" value="C:phycobilisome"/>
    <property type="evidence" value="ECO:0007669"/>
    <property type="project" value="UniProtKB-KW"/>
</dbReference>
<reference evidence="5" key="1">
    <citation type="journal article" date="2013" name="Proc. Natl. Acad. Sci. U.S.A.">
        <title>Improving the coverage of the cyanobacterial phylum using diversity-driven genome sequencing.</title>
        <authorList>
            <person name="Shih P.M."/>
            <person name="Wu D."/>
            <person name="Latifi A."/>
            <person name="Axen S.D."/>
            <person name="Fewer D.P."/>
            <person name="Talla E."/>
            <person name="Calteau A."/>
            <person name="Cai F."/>
            <person name="Tandeau de Marsac N."/>
            <person name="Rippka R."/>
            <person name="Herdman M."/>
            <person name="Sivonen K."/>
            <person name="Coursin T."/>
            <person name="Laurent T."/>
            <person name="Goodwin L."/>
            <person name="Nolan M."/>
            <person name="Davenport K.W."/>
            <person name="Han C.S."/>
            <person name="Rubin E.M."/>
            <person name="Eisen J.A."/>
            <person name="Woyke T."/>
            <person name="Gugger M."/>
            <person name="Kerfeld C.A."/>
        </authorList>
    </citation>
    <scope>NUCLEOTIDE SEQUENCE [LARGE SCALE GENOMIC DNA]</scope>
    <source>
        <strain evidence="5">PCC 10605</strain>
    </source>
</reference>
<protein>
    <recommendedName>
        <fullName evidence="3">Leucine rich repeat variant domain-containing protein</fullName>
    </recommendedName>
</protein>
<keyword evidence="1" id="KW-0042">Antenna complex</keyword>
<proteinExistence type="predicted"/>
<dbReference type="Proteomes" id="UP000010480">
    <property type="component" value="Chromosome"/>
</dbReference>
<keyword evidence="2" id="KW-0605">Phycobilisome</keyword>
<dbReference type="RefSeq" id="WP_015220418.1">
    <property type="nucleotide sequence ID" value="NC_019776.1"/>
</dbReference>
<dbReference type="AlphaFoldDB" id="K9Z809"/>
<dbReference type="EMBL" id="CP003947">
    <property type="protein sequence ID" value="AFZ54695.1"/>
    <property type="molecule type" value="Genomic_DNA"/>
</dbReference>
<sequence length="478" mass="54460">MTDNKKATKHSTTETNINVEGLSEIILECYKKNNKLKIRVISEGYDSELNVRFPRDLREEGALYSVETIEKTKGNYYLVKGNITKIDQDLDSVIAKNSDLNNEQSQTILTEEKTLKETTTPQDLTELANERAEASGETTTSERLKELANKSIELACLVAQNPHCPSDLLAELAHNEDRLIRQAVTNNPNTPKNTLLKLGTEFPEELLDNPIFDLLLLENPNLLAEMPTSTLKSMVKIETVPNSFLNWAVNYGDDEVLIALLSNPQLSQEDLVQLTKHKNPQIVEEAKLHINWNEEIENPEEFIRKALRYNNLSSYMLREELEFFVNYFFKEMISSQWGYDLLFSNKNLRISLASNPNTPVRVLEKLATDDDKDVRRSVAENPNTPVTLSKKLGIDYIFRISEKSRRPDLGCLAVFLSPYAETSHLAKNFRSTSWLERWAIAQNPNTPENTLSYLVQDGNRLVRSAAELNIKQRQNGGK</sequence>
<dbReference type="SUPFAM" id="SSF48371">
    <property type="entry name" value="ARM repeat"/>
    <property type="match status" value="1"/>
</dbReference>
<evidence type="ECO:0000256" key="2">
    <source>
        <dbReference type="ARBA" id="ARBA00022738"/>
    </source>
</evidence>
<dbReference type="STRING" id="755178.Cyan10605_2620"/>
<dbReference type="eggNOG" id="COG1413">
    <property type="taxonomic scope" value="Bacteria"/>
</dbReference>
<dbReference type="InterPro" id="IPR016024">
    <property type="entry name" value="ARM-type_fold"/>
</dbReference>
<feature type="domain" description="Leucine rich repeat variant" evidence="3">
    <location>
        <begin position="130"/>
        <end position="186"/>
    </location>
</feature>
<dbReference type="PATRIC" id="fig|755178.3.peg.2783"/>
<keyword evidence="5" id="KW-1185">Reference proteome</keyword>
<name>K9Z809_CYAAP</name>
<evidence type="ECO:0000313" key="4">
    <source>
        <dbReference type="EMBL" id="AFZ54695.1"/>
    </source>
</evidence>
<accession>K9Z809</accession>
<dbReference type="Pfam" id="PF25591">
    <property type="entry name" value="LRV_2"/>
    <property type="match status" value="1"/>
</dbReference>
<evidence type="ECO:0000313" key="5">
    <source>
        <dbReference type="Proteomes" id="UP000010480"/>
    </source>
</evidence>